<evidence type="ECO:0000313" key="4">
    <source>
        <dbReference type="Proteomes" id="UP000648984"/>
    </source>
</evidence>
<dbReference type="InterPro" id="IPR000209">
    <property type="entry name" value="Peptidase_S8/S53_dom"/>
</dbReference>
<keyword evidence="4" id="KW-1185">Reference proteome</keyword>
<organism evidence="3 4">
    <name type="scientific">Aromatoleum diolicum</name>
    <dbReference type="NCBI Taxonomy" id="75796"/>
    <lineage>
        <taxon>Bacteria</taxon>
        <taxon>Pseudomonadati</taxon>
        <taxon>Pseudomonadota</taxon>
        <taxon>Betaproteobacteria</taxon>
        <taxon>Rhodocyclales</taxon>
        <taxon>Rhodocyclaceae</taxon>
        <taxon>Aromatoleum</taxon>
    </lineage>
</organism>
<dbReference type="Gene3D" id="3.40.50.200">
    <property type="entry name" value="Peptidase S8/S53 domain"/>
    <property type="match status" value="1"/>
</dbReference>
<dbReference type="Pfam" id="PF00082">
    <property type="entry name" value="Peptidase_S8"/>
    <property type="match status" value="1"/>
</dbReference>
<dbReference type="Proteomes" id="UP000648984">
    <property type="component" value="Unassembled WGS sequence"/>
</dbReference>
<sequence>MSVTVGVVDGGFERVPRASLHAAAQFVAGDDGAVRREVPCGRALPHGECVAALVLGAAPSVRLIDARIATTTRPPTPRLVAEAIDWCVAEGARIVNLSLGLAEDRSVLREACARTVGQGVVLVAAAPARGAPVYPASYPGVFAVSGDARCRPGQWSVLDAPAGAAWGTCPDAPGGARGGASLATARFTGIVAKFVVNYPEVGLAGLADHLATFATWRGRENRRIAEIDS</sequence>
<gene>
    <name evidence="3" type="ORF">GPA25_09295</name>
</gene>
<accession>A0ABX1QCX2</accession>
<name>A0ABX1QCX2_9RHOO</name>
<evidence type="ECO:0000259" key="2">
    <source>
        <dbReference type="Pfam" id="PF00082"/>
    </source>
</evidence>
<protein>
    <recommendedName>
        <fullName evidence="2">Peptidase S8/S53 domain-containing protein</fullName>
    </recommendedName>
</protein>
<proteinExistence type="inferred from homology"/>
<evidence type="ECO:0000256" key="1">
    <source>
        <dbReference type="PROSITE-ProRule" id="PRU01240"/>
    </source>
</evidence>
<dbReference type="RefSeq" id="WP_169260095.1">
    <property type="nucleotide sequence ID" value="NZ_WTVQ01000012.1"/>
</dbReference>
<dbReference type="EMBL" id="WTVQ01000012">
    <property type="protein sequence ID" value="NMG74950.1"/>
    <property type="molecule type" value="Genomic_DNA"/>
</dbReference>
<dbReference type="CDD" id="cd00306">
    <property type="entry name" value="Peptidases_S8_S53"/>
    <property type="match status" value="1"/>
</dbReference>
<comment type="caution">
    <text evidence="1">Lacks conserved residue(s) required for the propagation of feature annotation.</text>
</comment>
<dbReference type="PROSITE" id="PS51892">
    <property type="entry name" value="SUBTILASE"/>
    <property type="match status" value="1"/>
</dbReference>
<evidence type="ECO:0000313" key="3">
    <source>
        <dbReference type="EMBL" id="NMG74950.1"/>
    </source>
</evidence>
<reference evidence="3 4" key="1">
    <citation type="submission" date="2019-12" db="EMBL/GenBank/DDBJ databases">
        <title>Comparative genomics gives insights into the taxonomy of the Azoarcus-Aromatoleum group and reveals separate origins of nif in the plant-associated Azoarcus and non-plant-associated Aromatoleum sub-groups.</title>
        <authorList>
            <person name="Lafos M."/>
            <person name="Maluk M."/>
            <person name="Batista M."/>
            <person name="Junghare M."/>
            <person name="Carmona M."/>
            <person name="Faoro H."/>
            <person name="Cruz L.M."/>
            <person name="Battistoni F."/>
            <person name="De Souza E."/>
            <person name="Pedrosa F."/>
            <person name="Chen W.-M."/>
            <person name="Poole P.S."/>
            <person name="Dixon R.A."/>
            <person name="James E.K."/>
        </authorList>
    </citation>
    <scope>NUCLEOTIDE SEQUENCE [LARGE SCALE GENOMIC DNA]</scope>
    <source>
        <strain evidence="3 4">22Lin</strain>
    </source>
</reference>
<comment type="similarity">
    <text evidence="1">Belongs to the peptidase S8 family.</text>
</comment>
<dbReference type="SUPFAM" id="SSF52743">
    <property type="entry name" value="Subtilisin-like"/>
    <property type="match status" value="1"/>
</dbReference>
<comment type="caution">
    <text evidence="3">The sequence shown here is derived from an EMBL/GenBank/DDBJ whole genome shotgun (WGS) entry which is preliminary data.</text>
</comment>
<dbReference type="InterPro" id="IPR036852">
    <property type="entry name" value="Peptidase_S8/S53_dom_sf"/>
</dbReference>
<feature type="domain" description="Peptidase S8/S53" evidence="2">
    <location>
        <begin position="46"/>
        <end position="148"/>
    </location>
</feature>